<feature type="region of interest" description="Disordered" evidence="1">
    <location>
        <begin position="1"/>
        <end position="57"/>
    </location>
</feature>
<dbReference type="OrthoDB" id="2566281at2"/>
<protein>
    <submittedName>
        <fullName evidence="2">Uncharacterized protein</fullName>
    </submittedName>
</protein>
<feature type="region of interest" description="Disordered" evidence="1">
    <location>
        <begin position="263"/>
        <end position="286"/>
    </location>
</feature>
<feature type="compositionally biased region" description="Polar residues" evidence="1">
    <location>
        <begin position="12"/>
        <end position="21"/>
    </location>
</feature>
<evidence type="ECO:0000313" key="2">
    <source>
        <dbReference type="EMBL" id="AHV96159.1"/>
    </source>
</evidence>
<dbReference type="AlphaFoldDB" id="X4ZWS5"/>
<gene>
    <name evidence="2" type="ORF">PSAB_06115</name>
</gene>
<feature type="compositionally biased region" description="Low complexity" evidence="1">
    <location>
        <begin position="34"/>
        <end position="57"/>
    </location>
</feature>
<evidence type="ECO:0000313" key="3">
    <source>
        <dbReference type="Proteomes" id="UP000019772"/>
    </source>
</evidence>
<reference evidence="2 3" key="1">
    <citation type="journal article" date="2014" name="PLoS Genet.">
        <title>Comparative Genomic Analysis of N2-Fixing and Non-N2-Fixing Paenibacillus spp.: Organization, Evolution and Expression of the Nitrogen Fixation Genes.</title>
        <authorList>
            <person name="Xie J.B."/>
            <person name="Du Z."/>
            <person name="Bai L."/>
            <person name="Tian C."/>
            <person name="Zhang Y."/>
            <person name="Xie J.Y."/>
            <person name="Wang T."/>
            <person name="Liu X."/>
            <person name="Chen X."/>
            <person name="Cheng Q."/>
            <person name="Chen S."/>
            <person name="Li J."/>
        </authorList>
    </citation>
    <scope>NUCLEOTIDE SEQUENCE [LARGE SCALE GENOMIC DNA]</scope>
    <source>
        <strain evidence="2 3">T27</strain>
    </source>
</reference>
<dbReference type="STRING" id="1268072.PSAB_06115"/>
<dbReference type="Proteomes" id="UP000019772">
    <property type="component" value="Chromosome"/>
</dbReference>
<proteinExistence type="predicted"/>
<name>X4ZWS5_9BACL</name>
<dbReference type="KEGG" id="psab:PSAB_06115"/>
<dbReference type="EMBL" id="CP004078">
    <property type="protein sequence ID" value="AHV96159.1"/>
    <property type="molecule type" value="Genomic_DNA"/>
</dbReference>
<dbReference type="HOGENOM" id="CLU_459154_0_0_9"/>
<dbReference type="RefSeq" id="WP_025333722.1">
    <property type="nucleotide sequence ID" value="NZ_CP004078.1"/>
</dbReference>
<feature type="compositionally biased region" description="Basic and acidic residues" evidence="1">
    <location>
        <begin position="274"/>
        <end position="286"/>
    </location>
</feature>
<dbReference type="eggNOG" id="ENOG50306XC">
    <property type="taxonomic scope" value="Bacteria"/>
</dbReference>
<sequence>MATAAKPIPTGTVKNAASPKTTAPVYTPTAQPKTAAASTSGAAVSAPKASSPVSTPAVKAPTAAPAAVSPQIQAEIQRKAAAGIPLTNQSNAANVAAYKAAQPAAVKPSAAPATAATTNYGGTGNPLNELLYLKKSYESGKTGSAAYAGQYYGKLDNGTAAAVKNMNAAQLEQYINGQRQNTPTAATPTAAAPNMDMNIPQAPAPKDYRSLAQAAYDQQLASLLAGAQSQETELNRRYDYAAGVTRDNRTLRDASIARNEAPTAWDGSAGYRGAQRDRTDSTEDHYTREGLNDAVSAAYAQTNAFRDQSGNFIATKANELQSADQQLAMQEAGITGMYNGQQTLAARTSDRQLGMQEGQLTGYYNGQATADERQNQIANARNNRIDNLDAAKVYMDATGRVVTPQADWGGYIRQAQNPNAPLTSAQQNISFNQNMQNRQQNFTEGQQQWQNSFDLTKFNEDVRQYGLDYALQQQQVAISQQNANTSYMSAANSNNNNNFNKLMDIWKATGTAPSGLEGYGVNAGTVYSAGAAKSAQNTTAEQYATNYLDKAAQYEDGELMNKDAMEASILESGLPSSEMKKLYTRYGIPLPSGE</sequence>
<accession>X4ZWS5</accession>
<dbReference type="PATRIC" id="fig|1268072.3.peg.1268"/>
<keyword evidence="3" id="KW-1185">Reference proteome</keyword>
<evidence type="ECO:0000256" key="1">
    <source>
        <dbReference type="SAM" id="MobiDB-lite"/>
    </source>
</evidence>
<organism evidence="2 3">
    <name type="scientific">Paenibacillus sabinae T27</name>
    <dbReference type="NCBI Taxonomy" id="1268072"/>
    <lineage>
        <taxon>Bacteria</taxon>
        <taxon>Bacillati</taxon>
        <taxon>Bacillota</taxon>
        <taxon>Bacilli</taxon>
        <taxon>Bacillales</taxon>
        <taxon>Paenibacillaceae</taxon>
        <taxon>Paenibacillus</taxon>
    </lineage>
</organism>